<dbReference type="SUPFAM" id="SSF52317">
    <property type="entry name" value="Class I glutamine amidotransferase-like"/>
    <property type="match status" value="1"/>
</dbReference>
<dbReference type="GO" id="GO:0016787">
    <property type="term" value="F:hydrolase activity"/>
    <property type="evidence" value="ECO:0007669"/>
    <property type="project" value="UniProtKB-KW"/>
</dbReference>
<organism evidence="1 2">
    <name type="scientific">Simiduia curdlanivorans</name>
    <dbReference type="NCBI Taxonomy" id="1492769"/>
    <lineage>
        <taxon>Bacteria</taxon>
        <taxon>Pseudomonadati</taxon>
        <taxon>Pseudomonadota</taxon>
        <taxon>Gammaproteobacteria</taxon>
        <taxon>Cellvibrionales</taxon>
        <taxon>Cellvibrionaceae</taxon>
        <taxon>Simiduia</taxon>
    </lineage>
</organism>
<keyword evidence="1" id="KW-0378">Hydrolase</keyword>
<dbReference type="Proteomes" id="UP001595840">
    <property type="component" value="Unassembled WGS sequence"/>
</dbReference>
<comment type="caution">
    <text evidence="1">The sequence shown here is derived from an EMBL/GenBank/DDBJ whole genome shotgun (WGS) entry which is preliminary data.</text>
</comment>
<evidence type="ECO:0000313" key="1">
    <source>
        <dbReference type="EMBL" id="MFC4363205.1"/>
    </source>
</evidence>
<accession>A0ABV8V7G7</accession>
<name>A0ABV8V7G7_9GAMM</name>
<evidence type="ECO:0000313" key="2">
    <source>
        <dbReference type="Proteomes" id="UP001595840"/>
    </source>
</evidence>
<keyword evidence="2" id="KW-1185">Reference proteome</keyword>
<sequence length="233" mass="25843">MNTEPIHIAVTGPDRGLKLGWWASYCILRGLEAQAHYMSPSNKPPKVPISGVIIGGGSDIQPSHYQGDPIIGYPYDPARDSFELDIIKQALAHKLPILGICRGAQLLNVAKGGNLIADVRPLRQHSSNRNYITPSKLITIATDSRLEKLTQRNKLKVNSLHKQAINRPGKNLTVVARDKDQLVQAVEAKGENDQFVLGVQWHPEYLPYKQSQRHIFRGLCTAAKASQARLFNC</sequence>
<gene>
    <name evidence="1" type="ORF">ACFOX3_12900</name>
</gene>
<dbReference type="CDD" id="cd01745">
    <property type="entry name" value="GATase1_2"/>
    <property type="match status" value="1"/>
</dbReference>
<dbReference type="PROSITE" id="PS51273">
    <property type="entry name" value="GATASE_TYPE_1"/>
    <property type="match status" value="1"/>
</dbReference>
<dbReference type="EMBL" id="JBHSCX010000020">
    <property type="protein sequence ID" value="MFC4363205.1"/>
    <property type="molecule type" value="Genomic_DNA"/>
</dbReference>
<dbReference type="InterPro" id="IPR011697">
    <property type="entry name" value="Peptidase_C26"/>
</dbReference>
<dbReference type="PANTHER" id="PTHR43235:SF1">
    <property type="entry name" value="GLUTAMINE AMIDOTRANSFERASE PB2B2.05-RELATED"/>
    <property type="match status" value="1"/>
</dbReference>
<proteinExistence type="predicted"/>
<dbReference type="InterPro" id="IPR029062">
    <property type="entry name" value="Class_I_gatase-like"/>
</dbReference>
<dbReference type="PANTHER" id="PTHR43235">
    <property type="entry name" value="GLUTAMINE AMIDOTRANSFERASE PB2B2.05-RELATED"/>
    <property type="match status" value="1"/>
</dbReference>
<dbReference type="Gene3D" id="3.40.50.880">
    <property type="match status" value="1"/>
</dbReference>
<dbReference type="RefSeq" id="WP_290260863.1">
    <property type="nucleotide sequence ID" value="NZ_JAUFQG010000004.1"/>
</dbReference>
<dbReference type="InterPro" id="IPR044668">
    <property type="entry name" value="PuuD-like"/>
</dbReference>
<dbReference type="Pfam" id="PF07722">
    <property type="entry name" value="Peptidase_C26"/>
    <property type="match status" value="1"/>
</dbReference>
<reference evidence="2" key="1">
    <citation type="journal article" date="2019" name="Int. J. Syst. Evol. Microbiol.">
        <title>The Global Catalogue of Microorganisms (GCM) 10K type strain sequencing project: providing services to taxonomists for standard genome sequencing and annotation.</title>
        <authorList>
            <consortium name="The Broad Institute Genomics Platform"/>
            <consortium name="The Broad Institute Genome Sequencing Center for Infectious Disease"/>
            <person name="Wu L."/>
            <person name="Ma J."/>
        </authorList>
    </citation>
    <scope>NUCLEOTIDE SEQUENCE [LARGE SCALE GENOMIC DNA]</scope>
    <source>
        <strain evidence="2">CECT 8570</strain>
    </source>
</reference>
<protein>
    <submittedName>
        <fullName evidence="1">Gamma-glutamyl-gamma-aminobutyrate hydrolase family protein</fullName>
    </submittedName>
</protein>